<dbReference type="CDD" id="cd02440">
    <property type="entry name" value="AdoMet_MTases"/>
    <property type="match status" value="1"/>
</dbReference>
<dbReference type="PANTHER" id="PTHR43861">
    <property type="entry name" value="TRANS-ACONITATE 2-METHYLTRANSFERASE-RELATED"/>
    <property type="match status" value="1"/>
</dbReference>
<dbReference type="Pfam" id="PF13489">
    <property type="entry name" value="Methyltransf_23"/>
    <property type="match status" value="1"/>
</dbReference>
<dbReference type="Gene3D" id="3.40.50.150">
    <property type="entry name" value="Vaccinia Virus protein VP39"/>
    <property type="match status" value="1"/>
</dbReference>
<keyword evidence="1 2" id="KW-0808">Transferase</keyword>
<dbReference type="InterPro" id="IPR029063">
    <property type="entry name" value="SAM-dependent_MTases_sf"/>
</dbReference>
<dbReference type="SUPFAM" id="SSF53335">
    <property type="entry name" value="S-adenosyl-L-methionine-dependent methyltransferases"/>
    <property type="match status" value="1"/>
</dbReference>
<protein>
    <submittedName>
        <fullName evidence="2">Methyltransferase type 11</fullName>
    </submittedName>
</protein>
<dbReference type="AlphaFoldDB" id="T1BLR2"/>
<reference evidence="2" key="2">
    <citation type="journal article" date="2014" name="ISME J.">
        <title>Microbial stratification in low pH oxic and suboxic macroscopic growths along an acid mine drainage.</title>
        <authorList>
            <person name="Mendez-Garcia C."/>
            <person name="Mesa V."/>
            <person name="Sprenger R.R."/>
            <person name="Richter M."/>
            <person name="Diez M.S."/>
            <person name="Solano J."/>
            <person name="Bargiela R."/>
            <person name="Golyshina O.V."/>
            <person name="Manteca A."/>
            <person name="Ramos J.L."/>
            <person name="Gallego J.R."/>
            <person name="Llorente I."/>
            <person name="Martins Dos Santos V.A."/>
            <person name="Jensen O.N."/>
            <person name="Pelaez A.I."/>
            <person name="Sanchez J."/>
            <person name="Ferrer M."/>
        </authorList>
    </citation>
    <scope>NUCLEOTIDE SEQUENCE</scope>
</reference>
<feature type="non-terminal residue" evidence="2">
    <location>
        <position position="115"/>
    </location>
</feature>
<reference evidence="2" key="1">
    <citation type="submission" date="2013-08" db="EMBL/GenBank/DDBJ databases">
        <authorList>
            <person name="Mendez C."/>
            <person name="Richter M."/>
            <person name="Ferrer M."/>
            <person name="Sanchez J."/>
        </authorList>
    </citation>
    <scope>NUCLEOTIDE SEQUENCE</scope>
</reference>
<accession>T1BLR2</accession>
<evidence type="ECO:0000256" key="1">
    <source>
        <dbReference type="ARBA" id="ARBA00022679"/>
    </source>
</evidence>
<organism evidence="2">
    <name type="scientific">mine drainage metagenome</name>
    <dbReference type="NCBI Taxonomy" id="410659"/>
    <lineage>
        <taxon>unclassified sequences</taxon>
        <taxon>metagenomes</taxon>
        <taxon>ecological metagenomes</taxon>
    </lineage>
</organism>
<evidence type="ECO:0000313" key="2">
    <source>
        <dbReference type="EMBL" id="EQD54219.1"/>
    </source>
</evidence>
<dbReference type="EMBL" id="AUZY01006475">
    <property type="protein sequence ID" value="EQD54219.1"/>
    <property type="molecule type" value="Genomic_DNA"/>
</dbReference>
<keyword evidence="2" id="KW-0489">Methyltransferase</keyword>
<comment type="caution">
    <text evidence="2">The sequence shown here is derived from an EMBL/GenBank/DDBJ whole genome shotgun (WGS) entry which is preliminary data.</text>
</comment>
<dbReference type="GO" id="GO:0008168">
    <property type="term" value="F:methyltransferase activity"/>
    <property type="evidence" value="ECO:0007669"/>
    <property type="project" value="UniProtKB-KW"/>
</dbReference>
<sequence>MLDVGCSNGQFLEAAASYGIEGVGIEPELAQASVARSKGLKVRAGLFPESLERGEAFDIVAFNDSFEHLSDPGAMLRTSEVILNPGGVLILNLPDSAGVLYSIASALARFSVYGP</sequence>
<name>T1BLR2_9ZZZZ</name>
<proteinExistence type="predicted"/>
<gene>
    <name evidence="2" type="ORF">B1B_09784</name>
</gene>
<dbReference type="PANTHER" id="PTHR43861:SF3">
    <property type="entry name" value="PUTATIVE (AFU_ORTHOLOGUE AFUA_2G14390)-RELATED"/>
    <property type="match status" value="1"/>
</dbReference>
<dbReference type="GO" id="GO:0032259">
    <property type="term" value="P:methylation"/>
    <property type="evidence" value="ECO:0007669"/>
    <property type="project" value="UniProtKB-KW"/>
</dbReference>